<evidence type="ECO:0000259" key="1">
    <source>
        <dbReference type="Pfam" id="PF04608"/>
    </source>
</evidence>
<gene>
    <name evidence="2" type="ORF">FEZ48_09370</name>
</gene>
<dbReference type="Gene3D" id="1.10.3760.10">
    <property type="entry name" value="PgpA-like"/>
    <property type="match status" value="1"/>
</dbReference>
<protein>
    <submittedName>
        <fullName evidence="2">Phosphatidylglycerophosphatase A</fullName>
    </submittedName>
</protein>
<dbReference type="STRING" id="191770.SAMN04488013_13511"/>
<name>A0A5R9C1L9_9LACT</name>
<dbReference type="InterPro" id="IPR007686">
    <property type="entry name" value="YutG/PgpA"/>
</dbReference>
<evidence type="ECO:0000313" key="3">
    <source>
        <dbReference type="Proteomes" id="UP000307201"/>
    </source>
</evidence>
<dbReference type="OrthoDB" id="9793244at2"/>
<evidence type="ECO:0000313" key="2">
    <source>
        <dbReference type="EMBL" id="TLQ06593.1"/>
    </source>
</evidence>
<accession>A0A5R9C1L9</accession>
<proteinExistence type="predicted"/>
<reference evidence="2 3" key="1">
    <citation type="submission" date="2019-05" db="EMBL/GenBank/DDBJ databases">
        <title>The metagenome of a microbial culture collection derived from dairy environment covers the genomic content of the human microbiome.</title>
        <authorList>
            <person name="Roder T."/>
            <person name="Wuthrich D."/>
            <person name="Sattari Z."/>
            <person name="Von Ah U."/>
            <person name="Bar C."/>
            <person name="Ronchi F."/>
            <person name="Macpherson A.J."/>
            <person name="Ganal-Vonarburg S.C."/>
            <person name="Bruggmann R."/>
            <person name="Vergeres G."/>
        </authorList>
    </citation>
    <scope>NUCLEOTIDE SEQUENCE [LARGE SCALE GENOMIC DNA]</scope>
    <source>
        <strain evidence="2 3">FAM 24235</strain>
    </source>
</reference>
<comment type="caution">
    <text evidence="2">The sequence shown here is derived from an EMBL/GenBank/DDBJ whole genome shotgun (WGS) entry which is preliminary data.</text>
</comment>
<organism evidence="2 3">
    <name type="scientific">Marinilactibacillus psychrotolerans</name>
    <dbReference type="NCBI Taxonomy" id="191770"/>
    <lineage>
        <taxon>Bacteria</taxon>
        <taxon>Bacillati</taxon>
        <taxon>Bacillota</taxon>
        <taxon>Bacilli</taxon>
        <taxon>Lactobacillales</taxon>
        <taxon>Carnobacteriaceae</taxon>
        <taxon>Marinilactibacillus</taxon>
    </lineage>
</organism>
<dbReference type="Proteomes" id="UP000307201">
    <property type="component" value="Unassembled WGS sequence"/>
</dbReference>
<dbReference type="Pfam" id="PF04608">
    <property type="entry name" value="PgpA"/>
    <property type="match status" value="1"/>
</dbReference>
<dbReference type="InterPro" id="IPR036681">
    <property type="entry name" value="PgpA-like_sf"/>
</dbReference>
<dbReference type="EMBL" id="VBTE01000028">
    <property type="protein sequence ID" value="TLQ06593.1"/>
    <property type="molecule type" value="Genomic_DNA"/>
</dbReference>
<dbReference type="GO" id="GO:0008962">
    <property type="term" value="F:phosphatidylglycerophosphatase activity"/>
    <property type="evidence" value="ECO:0007669"/>
    <property type="project" value="InterPro"/>
</dbReference>
<dbReference type="GO" id="GO:0006629">
    <property type="term" value="P:lipid metabolic process"/>
    <property type="evidence" value="ECO:0007669"/>
    <property type="project" value="InterPro"/>
</dbReference>
<sequence length="195" mass="21770">MLNLIRVLIYHLTNSFDNENNKEDSAVVQSSSKLHKVALERLKERGVSLEEIAELVYDLQKPYIADISMEICIENVRSVIKKREVQNTILTGIELDVLCEQGKLSSPLQEIIQEDEGLYGIDEILALSIVNVYGSIGFTNYGFLDKTKPKLISKLDDHQNKDQTHTFLDDIVGAIAAAAASRLAHDDPGISDIMK</sequence>
<dbReference type="AlphaFoldDB" id="A0A5R9C1L9"/>
<feature type="domain" description="YutG/PgpA" evidence="1">
    <location>
        <begin position="67"/>
        <end position="185"/>
    </location>
</feature>
<dbReference type="SUPFAM" id="SSF101307">
    <property type="entry name" value="YutG-like"/>
    <property type="match status" value="1"/>
</dbReference>
<dbReference type="CDD" id="cd06971">
    <property type="entry name" value="PgpA"/>
    <property type="match status" value="1"/>
</dbReference>